<comment type="caution">
    <text evidence="1">The sequence shown here is derived from an EMBL/GenBank/DDBJ whole genome shotgun (WGS) entry which is preliminary data.</text>
</comment>
<sequence length="78" mass="8242">MLALVSFFVSDTLEIIDISDPNNPVFIGNDHISDGRSIQIVGNYAFGTGELLVTLSGTSGFVGADVNVNLFGANFLFS</sequence>
<gene>
    <name evidence="1" type="ORF">H6G68_16640</name>
</gene>
<dbReference type="EMBL" id="JACJTQ010000025">
    <property type="protein sequence ID" value="MBD2693360.1"/>
    <property type="molecule type" value="Genomic_DNA"/>
</dbReference>
<name>A0ABR8J6Z9_9NOST</name>
<evidence type="ECO:0008006" key="3">
    <source>
        <dbReference type="Google" id="ProtNLM"/>
    </source>
</evidence>
<accession>A0ABR8J6Z9</accession>
<organism evidence="1 2">
    <name type="scientific">Anabaena catenula FACHB-362</name>
    <dbReference type="NCBI Taxonomy" id="2692877"/>
    <lineage>
        <taxon>Bacteria</taxon>
        <taxon>Bacillati</taxon>
        <taxon>Cyanobacteriota</taxon>
        <taxon>Cyanophyceae</taxon>
        <taxon>Nostocales</taxon>
        <taxon>Nostocaceae</taxon>
        <taxon>Anabaena</taxon>
    </lineage>
</organism>
<protein>
    <recommendedName>
        <fullName evidence="3">IPT/TIG domain-containing protein</fullName>
    </recommendedName>
</protein>
<keyword evidence="2" id="KW-1185">Reference proteome</keyword>
<evidence type="ECO:0000313" key="1">
    <source>
        <dbReference type="EMBL" id="MBD2693360.1"/>
    </source>
</evidence>
<proteinExistence type="predicted"/>
<evidence type="ECO:0000313" key="2">
    <source>
        <dbReference type="Proteomes" id="UP000660381"/>
    </source>
</evidence>
<dbReference type="Proteomes" id="UP000660381">
    <property type="component" value="Unassembled WGS sequence"/>
</dbReference>
<dbReference type="Pfam" id="PF08309">
    <property type="entry name" value="LVIVD"/>
    <property type="match status" value="1"/>
</dbReference>
<reference evidence="1 2" key="1">
    <citation type="journal article" date="2020" name="ISME J.">
        <title>Comparative genomics reveals insights into cyanobacterial evolution and habitat adaptation.</title>
        <authorList>
            <person name="Chen M.Y."/>
            <person name="Teng W.K."/>
            <person name="Zhao L."/>
            <person name="Hu C.X."/>
            <person name="Zhou Y.K."/>
            <person name="Han B.P."/>
            <person name="Song L.R."/>
            <person name="Shu W.S."/>
        </authorList>
    </citation>
    <scope>NUCLEOTIDE SEQUENCE [LARGE SCALE GENOMIC DNA]</scope>
    <source>
        <strain evidence="1 2">FACHB-362</strain>
    </source>
</reference>
<dbReference type="InterPro" id="IPR013211">
    <property type="entry name" value="LVIVD"/>
</dbReference>
<dbReference type="RefSeq" id="WP_190907631.1">
    <property type="nucleotide sequence ID" value="NZ_JACJTQ010000025.1"/>
</dbReference>